<feature type="transmembrane region" description="Helical" evidence="14">
    <location>
        <begin position="51"/>
        <end position="73"/>
    </location>
</feature>
<keyword evidence="8 14" id="KW-1133">Transmembrane helix</keyword>
<dbReference type="GO" id="GO:0008289">
    <property type="term" value="F:lipid binding"/>
    <property type="evidence" value="ECO:0007669"/>
    <property type="project" value="UniProtKB-KW"/>
</dbReference>
<dbReference type="PRINTS" id="PR00124">
    <property type="entry name" value="ATPASEC"/>
</dbReference>
<evidence type="ECO:0000259" key="15">
    <source>
        <dbReference type="Pfam" id="PF00137"/>
    </source>
</evidence>
<evidence type="ECO:0000256" key="5">
    <source>
        <dbReference type="ARBA" id="ARBA00022547"/>
    </source>
</evidence>
<evidence type="ECO:0000256" key="8">
    <source>
        <dbReference type="ARBA" id="ARBA00022989"/>
    </source>
</evidence>
<evidence type="ECO:0000256" key="3">
    <source>
        <dbReference type="ARBA" id="ARBA00022448"/>
    </source>
</evidence>
<dbReference type="Gene3D" id="1.20.20.10">
    <property type="entry name" value="F1F0 ATP synthase subunit C"/>
    <property type="match status" value="1"/>
</dbReference>
<dbReference type="FunFam" id="1.20.20.10:FF:000004">
    <property type="entry name" value="ATP synthase subunit c"/>
    <property type="match status" value="1"/>
</dbReference>
<evidence type="ECO:0000256" key="12">
    <source>
        <dbReference type="ARBA" id="ARBA00023310"/>
    </source>
</evidence>
<keyword evidence="10 14" id="KW-0446">Lipid-binding</keyword>
<evidence type="ECO:0000256" key="6">
    <source>
        <dbReference type="ARBA" id="ARBA00022692"/>
    </source>
</evidence>
<dbReference type="GO" id="GO:0045259">
    <property type="term" value="C:proton-transporting ATP synthase complex"/>
    <property type="evidence" value="ECO:0007669"/>
    <property type="project" value="UniProtKB-KW"/>
</dbReference>
<feature type="domain" description="V-ATPase proteolipid subunit C-like" evidence="15">
    <location>
        <begin position="9"/>
        <end position="72"/>
    </location>
</feature>
<dbReference type="CDD" id="cd18121">
    <property type="entry name" value="ATP-synt_Fo_c"/>
    <property type="match status" value="1"/>
</dbReference>
<dbReference type="GO" id="GO:0046933">
    <property type="term" value="F:proton-transporting ATP synthase activity, rotational mechanism"/>
    <property type="evidence" value="ECO:0007669"/>
    <property type="project" value="UniProtKB-UniRule"/>
</dbReference>
<dbReference type="NCBIfam" id="TIGR01260">
    <property type="entry name" value="ATP_synt_c"/>
    <property type="match status" value="1"/>
</dbReference>
<dbReference type="AlphaFoldDB" id="A0A1F4RCG3"/>
<name>A0A1F4RCG3_UNCSA</name>
<evidence type="ECO:0000313" key="17">
    <source>
        <dbReference type="Proteomes" id="UP000176938"/>
    </source>
</evidence>
<keyword evidence="4 14" id="KW-1003">Cell membrane</keyword>
<reference evidence="16 17" key="1">
    <citation type="journal article" date="2016" name="Nat. Commun.">
        <title>Thousands of microbial genomes shed light on interconnected biogeochemical processes in an aquifer system.</title>
        <authorList>
            <person name="Anantharaman K."/>
            <person name="Brown C.T."/>
            <person name="Hug L.A."/>
            <person name="Sharon I."/>
            <person name="Castelle C.J."/>
            <person name="Probst A.J."/>
            <person name="Thomas B.C."/>
            <person name="Singh A."/>
            <person name="Wilkins M.J."/>
            <person name="Karaoz U."/>
            <person name="Brodie E.L."/>
            <person name="Williams K.H."/>
            <person name="Hubbard S.S."/>
            <person name="Banfield J.F."/>
        </authorList>
    </citation>
    <scope>NUCLEOTIDE SEQUENCE [LARGE SCALE GENOMIC DNA]</scope>
</reference>
<evidence type="ECO:0000256" key="1">
    <source>
        <dbReference type="ARBA" id="ARBA00004141"/>
    </source>
</evidence>
<evidence type="ECO:0000256" key="9">
    <source>
        <dbReference type="ARBA" id="ARBA00023065"/>
    </source>
</evidence>
<organism evidence="16 17">
    <name type="scientific">candidate division WOR-1 bacterium RIFCSPLOWO2_02_FULL_46_20</name>
    <dbReference type="NCBI Taxonomy" id="1802567"/>
    <lineage>
        <taxon>Bacteria</taxon>
        <taxon>Bacillati</taxon>
        <taxon>Saganbacteria</taxon>
    </lineage>
</organism>
<keyword evidence="5 14" id="KW-0138">CF(0)</keyword>
<keyword evidence="11 14" id="KW-0472">Membrane</keyword>
<proteinExistence type="inferred from homology"/>
<dbReference type="GO" id="GO:0005886">
    <property type="term" value="C:plasma membrane"/>
    <property type="evidence" value="ECO:0007669"/>
    <property type="project" value="UniProtKB-SubCell"/>
</dbReference>
<sequence length="75" mass="7584">MESAVSAYLGAAISIGLAALGTGLGIGMLASKAMEGMARQPEASVNIRMSMIIAIAFVEAIALYALVVSLILATK</sequence>
<keyword evidence="3 14" id="KW-0813">Transport</keyword>
<dbReference type="InterPro" id="IPR005953">
    <property type="entry name" value="ATP_synth_csu_bac/chlpt"/>
</dbReference>
<dbReference type="PROSITE" id="PS00605">
    <property type="entry name" value="ATPASE_C"/>
    <property type="match status" value="1"/>
</dbReference>
<protein>
    <recommendedName>
        <fullName evidence="14">ATP synthase subunit c</fullName>
    </recommendedName>
    <alternativeName>
        <fullName evidence="14">ATP synthase F(0) sector subunit c</fullName>
    </alternativeName>
    <alternativeName>
        <fullName evidence="14">F-type ATPase subunit c</fullName>
        <shortName evidence="14">F-ATPase subunit c</shortName>
    </alternativeName>
    <alternativeName>
        <fullName evidence="14">Lipid-binding protein</fullName>
    </alternativeName>
</protein>
<evidence type="ECO:0000256" key="2">
    <source>
        <dbReference type="ARBA" id="ARBA00006704"/>
    </source>
</evidence>
<comment type="caution">
    <text evidence="16">The sequence shown here is derived from an EMBL/GenBank/DDBJ whole genome shotgun (WGS) entry which is preliminary data.</text>
</comment>
<dbReference type="Proteomes" id="UP000176938">
    <property type="component" value="Unassembled WGS sequence"/>
</dbReference>
<keyword evidence="12 14" id="KW-0066">ATP synthesis</keyword>
<comment type="function">
    <text evidence="14">Key component of the F(0) channel; it plays a direct role in translocation across the membrane. A homomeric c-ring of between 10-14 subunits forms the central stalk rotor element with the F(1) delta and epsilon subunits.</text>
</comment>
<dbReference type="GO" id="GO:0033177">
    <property type="term" value="C:proton-transporting two-sector ATPase complex, proton-transporting domain"/>
    <property type="evidence" value="ECO:0007669"/>
    <property type="project" value="InterPro"/>
</dbReference>
<comment type="subcellular location">
    <subcellularLocation>
        <location evidence="14">Cell membrane</location>
        <topology evidence="14">Multi-pass membrane protein</topology>
    </subcellularLocation>
    <subcellularLocation>
        <location evidence="1">Membrane</location>
        <topology evidence="1">Multi-pass membrane protein</topology>
    </subcellularLocation>
</comment>
<dbReference type="InterPro" id="IPR020537">
    <property type="entry name" value="ATP_synth_F0_csu_DDCD_BS"/>
</dbReference>
<evidence type="ECO:0000256" key="14">
    <source>
        <dbReference type="HAMAP-Rule" id="MF_01396"/>
    </source>
</evidence>
<evidence type="ECO:0000256" key="11">
    <source>
        <dbReference type="ARBA" id="ARBA00023136"/>
    </source>
</evidence>
<keyword evidence="9 14" id="KW-0406">Ion transport</keyword>
<evidence type="ECO:0000256" key="13">
    <source>
        <dbReference type="ARBA" id="ARBA00025198"/>
    </source>
</evidence>
<evidence type="ECO:0000256" key="10">
    <source>
        <dbReference type="ARBA" id="ARBA00023121"/>
    </source>
</evidence>
<evidence type="ECO:0000313" key="16">
    <source>
        <dbReference type="EMBL" id="OGC05869.1"/>
    </source>
</evidence>
<dbReference type="EMBL" id="METP01000033">
    <property type="protein sequence ID" value="OGC05869.1"/>
    <property type="molecule type" value="Genomic_DNA"/>
</dbReference>
<evidence type="ECO:0000256" key="7">
    <source>
        <dbReference type="ARBA" id="ARBA00022781"/>
    </source>
</evidence>
<keyword evidence="7 14" id="KW-0375">Hydrogen ion transport</keyword>
<comment type="similarity">
    <text evidence="2 14">Belongs to the ATPase C chain family.</text>
</comment>
<dbReference type="Pfam" id="PF00137">
    <property type="entry name" value="ATP-synt_C"/>
    <property type="match status" value="1"/>
</dbReference>
<dbReference type="InterPro" id="IPR038662">
    <property type="entry name" value="ATP_synth_F0_csu_sf"/>
</dbReference>
<dbReference type="InterPro" id="IPR035921">
    <property type="entry name" value="F/V-ATP_Csub_sf"/>
</dbReference>
<dbReference type="HAMAP" id="MF_01396">
    <property type="entry name" value="ATP_synth_c_bact"/>
    <property type="match status" value="1"/>
</dbReference>
<dbReference type="InterPro" id="IPR000454">
    <property type="entry name" value="ATP_synth_F0_csu"/>
</dbReference>
<dbReference type="SUPFAM" id="SSF81333">
    <property type="entry name" value="F1F0 ATP synthase subunit C"/>
    <property type="match status" value="1"/>
</dbReference>
<feature type="site" description="Reversibly protonated during proton transport" evidence="14">
    <location>
        <position position="59"/>
    </location>
</feature>
<dbReference type="InterPro" id="IPR002379">
    <property type="entry name" value="ATPase_proteolipid_c-like_dom"/>
</dbReference>
<accession>A0A1F4RCG3</accession>
<keyword evidence="6 14" id="KW-0812">Transmembrane</keyword>
<comment type="function">
    <text evidence="13 14">F(1)F(0) ATP synthase produces ATP from ADP in the presence of a proton or sodium gradient. F-type ATPases consist of two structural domains, F(1) containing the extramembraneous catalytic core and F(0) containing the membrane proton channel, linked together by a central stalk and a peripheral stalk. During catalysis, ATP synthesis in the catalytic domain of F(1) is coupled via a rotary mechanism of the central stalk subunits to proton translocation.</text>
</comment>
<feature type="transmembrane region" description="Helical" evidence="14">
    <location>
        <begin position="6"/>
        <end position="30"/>
    </location>
</feature>
<gene>
    <name evidence="14" type="primary">atpE</name>
    <name evidence="16" type="ORF">A3H38_06705</name>
</gene>
<evidence type="ECO:0000256" key="4">
    <source>
        <dbReference type="ARBA" id="ARBA00022475"/>
    </source>
</evidence>